<dbReference type="Pfam" id="PF00806">
    <property type="entry name" value="PUF"/>
    <property type="match status" value="8"/>
</dbReference>
<feature type="region of interest" description="Disordered" evidence="12">
    <location>
        <begin position="702"/>
        <end position="750"/>
    </location>
</feature>
<dbReference type="Pfam" id="PF07992">
    <property type="entry name" value="Pyr_redox_2"/>
    <property type="match status" value="1"/>
</dbReference>
<feature type="compositionally biased region" description="Low complexity" evidence="12">
    <location>
        <begin position="724"/>
        <end position="736"/>
    </location>
</feature>
<evidence type="ECO:0000256" key="1">
    <source>
        <dbReference type="ARBA" id="ARBA00004496"/>
    </source>
</evidence>
<keyword evidence="2" id="KW-0963">Cytoplasm</keyword>
<feature type="region of interest" description="Disordered" evidence="12">
    <location>
        <begin position="1566"/>
        <end position="1586"/>
    </location>
</feature>
<dbReference type="Proteomes" id="UP000663870">
    <property type="component" value="Unassembled WGS sequence"/>
</dbReference>
<dbReference type="InterPro" id="IPR016024">
    <property type="entry name" value="ARM-type_fold"/>
</dbReference>
<keyword evidence="6" id="KW-0677">Repeat</keyword>
<feature type="compositionally biased region" description="Polar residues" evidence="12">
    <location>
        <begin position="1566"/>
        <end position="1579"/>
    </location>
</feature>
<evidence type="ECO:0000256" key="8">
    <source>
        <dbReference type="ARBA" id="ARBA00022884"/>
    </source>
</evidence>
<dbReference type="PROSITE" id="PS50303">
    <property type="entry name" value="PUM_HD"/>
    <property type="match status" value="1"/>
</dbReference>
<dbReference type="PANTHER" id="PTHR12537">
    <property type="entry name" value="RNA BINDING PROTEIN PUMILIO-RELATED"/>
    <property type="match status" value="1"/>
</dbReference>
<dbReference type="InterPro" id="IPR016156">
    <property type="entry name" value="FAD/NAD-linked_Rdtase_dimer_sf"/>
</dbReference>
<name>A0A815MMA7_9BILA</name>
<gene>
    <name evidence="15" type="ORF">JXQ802_LOCUS36066</name>
</gene>
<dbReference type="PROSITE" id="PS51296">
    <property type="entry name" value="RIESKE"/>
    <property type="match status" value="1"/>
</dbReference>
<feature type="repeat" description="Pumilio" evidence="11">
    <location>
        <begin position="1304"/>
        <end position="1339"/>
    </location>
</feature>
<feature type="repeat" description="Pumilio" evidence="11">
    <location>
        <begin position="1411"/>
        <end position="1447"/>
    </location>
</feature>
<evidence type="ECO:0000256" key="10">
    <source>
        <dbReference type="ARBA" id="ARBA00023014"/>
    </source>
</evidence>
<reference evidence="15" key="1">
    <citation type="submission" date="2021-02" db="EMBL/GenBank/DDBJ databases">
        <authorList>
            <person name="Nowell W R."/>
        </authorList>
    </citation>
    <scope>NUCLEOTIDE SEQUENCE</scope>
</reference>
<dbReference type="InterPro" id="IPR011989">
    <property type="entry name" value="ARM-like"/>
</dbReference>
<evidence type="ECO:0000256" key="3">
    <source>
        <dbReference type="ARBA" id="ARBA00022630"/>
    </source>
</evidence>
<dbReference type="GO" id="GO:0051537">
    <property type="term" value="F:2 iron, 2 sulfur cluster binding"/>
    <property type="evidence" value="ECO:0007669"/>
    <property type="project" value="UniProtKB-KW"/>
</dbReference>
<keyword evidence="5" id="KW-0479">Metal-binding</keyword>
<dbReference type="SUPFAM" id="SSF50022">
    <property type="entry name" value="ISP domain"/>
    <property type="match status" value="1"/>
</dbReference>
<dbReference type="InterPro" id="IPR036465">
    <property type="entry name" value="vWFA_dom_sf"/>
</dbReference>
<feature type="compositionally biased region" description="Low complexity" evidence="12">
    <location>
        <begin position="941"/>
        <end position="954"/>
    </location>
</feature>
<keyword evidence="8" id="KW-0694">RNA-binding</keyword>
<organism evidence="15 16">
    <name type="scientific">Rotaria sordida</name>
    <dbReference type="NCBI Taxonomy" id="392033"/>
    <lineage>
        <taxon>Eukaryota</taxon>
        <taxon>Metazoa</taxon>
        <taxon>Spiralia</taxon>
        <taxon>Gnathifera</taxon>
        <taxon>Rotifera</taxon>
        <taxon>Eurotatoria</taxon>
        <taxon>Bdelloidea</taxon>
        <taxon>Philodinida</taxon>
        <taxon>Philodinidae</taxon>
        <taxon>Rotaria</taxon>
    </lineage>
</organism>
<feature type="repeat" description="Pumilio" evidence="11">
    <location>
        <begin position="1484"/>
        <end position="1526"/>
    </location>
</feature>
<keyword evidence="9" id="KW-0408">Iron</keyword>
<dbReference type="SUPFAM" id="SSF51905">
    <property type="entry name" value="FAD/NAD(P)-binding domain"/>
    <property type="match status" value="1"/>
</dbReference>
<evidence type="ECO:0000256" key="11">
    <source>
        <dbReference type="PROSITE-ProRule" id="PRU00317"/>
    </source>
</evidence>
<feature type="compositionally biased region" description="Basic and acidic residues" evidence="12">
    <location>
        <begin position="702"/>
        <end position="712"/>
    </location>
</feature>
<dbReference type="Pfam" id="PF00355">
    <property type="entry name" value="Rieske"/>
    <property type="match status" value="1"/>
</dbReference>
<feature type="repeat" description="Pumilio" evidence="11">
    <location>
        <begin position="1376"/>
        <end position="1410"/>
    </location>
</feature>
<evidence type="ECO:0000313" key="15">
    <source>
        <dbReference type="EMBL" id="CAF1424690.1"/>
    </source>
</evidence>
<evidence type="ECO:0000313" key="16">
    <source>
        <dbReference type="Proteomes" id="UP000663870"/>
    </source>
</evidence>
<accession>A0A815MMA7</accession>
<proteinExistence type="predicted"/>
<dbReference type="SUPFAM" id="SSF53300">
    <property type="entry name" value="vWA-like"/>
    <property type="match status" value="1"/>
</dbReference>
<evidence type="ECO:0000256" key="12">
    <source>
        <dbReference type="SAM" id="MobiDB-lite"/>
    </source>
</evidence>
<dbReference type="InterPro" id="IPR033712">
    <property type="entry name" value="Pumilio_RNA-bd"/>
</dbReference>
<comment type="caution">
    <text evidence="15">The sequence shown here is derived from an EMBL/GenBank/DDBJ whole genome shotgun (WGS) entry which is preliminary data.</text>
</comment>
<dbReference type="GO" id="GO:0046872">
    <property type="term" value="F:metal ion binding"/>
    <property type="evidence" value="ECO:0007669"/>
    <property type="project" value="UniProtKB-KW"/>
</dbReference>
<keyword evidence="3" id="KW-0285">Flavoprotein</keyword>
<keyword evidence="7" id="KW-0274">FAD</keyword>
<dbReference type="CDD" id="cd07920">
    <property type="entry name" value="Pumilio"/>
    <property type="match status" value="1"/>
</dbReference>
<evidence type="ECO:0000256" key="6">
    <source>
        <dbReference type="ARBA" id="ARBA00022737"/>
    </source>
</evidence>
<protein>
    <submittedName>
        <fullName evidence="15">Uncharacterized protein</fullName>
    </submittedName>
</protein>
<evidence type="ECO:0000259" key="14">
    <source>
        <dbReference type="PROSITE" id="PS51296"/>
    </source>
</evidence>
<evidence type="ECO:0000256" key="5">
    <source>
        <dbReference type="ARBA" id="ARBA00022723"/>
    </source>
</evidence>
<evidence type="ECO:0000256" key="7">
    <source>
        <dbReference type="ARBA" id="ARBA00022827"/>
    </source>
</evidence>
<dbReference type="GO" id="GO:0003730">
    <property type="term" value="F:mRNA 3'-UTR binding"/>
    <property type="evidence" value="ECO:0007669"/>
    <property type="project" value="TreeGrafter"/>
</dbReference>
<feature type="repeat" description="Pumilio" evidence="11">
    <location>
        <begin position="1448"/>
        <end position="1483"/>
    </location>
</feature>
<evidence type="ECO:0000259" key="13">
    <source>
        <dbReference type="PROSITE" id="PS50303"/>
    </source>
</evidence>
<dbReference type="InterPro" id="IPR023753">
    <property type="entry name" value="FAD/NAD-binding_dom"/>
</dbReference>
<feature type="domain" description="Rieske" evidence="14">
    <location>
        <begin position="31"/>
        <end position="130"/>
    </location>
</feature>
<feature type="domain" description="PUM-HD" evidence="13">
    <location>
        <begin position="1212"/>
        <end position="1552"/>
    </location>
</feature>
<keyword evidence="16" id="KW-1185">Reference proteome</keyword>
<keyword evidence="10" id="KW-0411">Iron-sulfur</keyword>
<dbReference type="SUPFAM" id="SSF48371">
    <property type="entry name" value="ARM repeat"/>
    <property type="match status" value="1"/>
</dbReference>
<dbReference type="PANTHER" id="PTHR12537:SF12">
    <property type="entry name" value="MATERNAL PROTEIN PUMILIO"/>
    <property type="match status" value="1"/>
</dbReference>
<feature type="compositionally biased region" description="Polar residues" evidence="12">
    <location>
        <begin position="955"/>
        <end position="986"/>
    </location>
</feature>
<dbReference type="PROSITE" id="PS50302">
    <property type="entry name" value="PUM"/>
    <property type="match status" value="8"/>
</dbReference>
<dbReference type="Gene3D" id="3.50.50.60">
    <property type="entry name" value="FAD/NAD(P)-binding domain"/>
    <property type="match status" value="2"/>
</dbReference>
<dbReference type="InterPro" id="IPR036922">
    <property type="entry name" value="Rieske_2Fe-2S_sf"/>
</dbReference>
<dbReference type="EMBL" id="CAJNOL010001826">
    <property type="protein sequence ID" value="CAF1424690.1"/>
    <property type="molecule type" value="Genomic_DNA"/>
</dbReference>
<evidence type="ECO:0000256" key="2">
    <source>
        <dbReference type="ARBA" id="ARBA00022490"/>
    </source>
</evidence>
<dbReference type="GO" id="GO:0005634">
    <property type="term" value="C:nucleus"/>
    <property type="evidence" value="ECO:0007669"/>
    <property type="project" value="TreeGrafter"/>
</dbReference>
<dbReference type="InterPro" id="IPR017941">
    <property type="entry name" value="Rieske_2Fe-2S"/>
</dbReference>
<dbReference type="PRINTS" id="PR00368">
    <property type="entry name" value="FADPNR"/>
</dbReference>
<comment type="subcellular location">
    <subcellularLocation>
        <location evidence="1">Cytoplasm</location>
    </subcellularLocation>
</comment>
<dbReference type="FunFam" id="1.25.10.10:FF:000004">
    <property type="entry name" value="Pumilio homolog 1 isoform 2"/>
    <property type="match status" value="1"/>
</dbReference>
<feature type="repeat" description="Pumilio" evidence="11">
    <location>
        <begin position="1340"/>
        <end position="1375"/>
    </location>
</feature>
<evidence type="ECO:0000256" key="9">
    <source>
        <dbReference type="ARBA" id="ARBA00023004"/>
    </source>
</evidence>
<dbReference type="GO" id="GO:0016491">
    <property type="term" value="F:oxidoreductase activity"/>
    <property type="evidence" value="ECO:0007669"/>
    <property type="project" value="InterPro"/>
</dbReference>
<dbReference type="SMART" id="SM00025">
    <property type="entry name" value="Pumilio"/>
    <property type="match status" value="8"/>
</dbReference>
<feature type="region of interest" description="Disordered" evidence="12">
    <location>
        <begin position="937"/>
        <end position="986"/>
    </location>
</feature>
<dbReference type="Gene3D" id="1.25.10.10">
    <property type="entry name" value="Leucine-rich Repeat Variant"/>
    <property type="match status" value="1"/>
</dbReference>
<dbReference type="InterPro" id="IPR033133">
    <property type="entry name" value="PUM-HD"/>
</dbReference>
<dbReference type="GO" id="GO:0005737">
    <property type="term" value="C:cytoplasm"/>
    <property type="evidence" value="ECO:0007669"/>
    <property type="project" value="UniProtKB-SubCell"/>
</dbReference>
<feature type="compositionally biased region" description="Polar residues" evidence="12">
    <location>
        <begin position="737"/>
        <end position="750"/>
    </location>
</feature>
<sequence length="1879" mass="212336">MANLKSIPTTITCNNDKDNKISALNDKQIRYELCAINDLNNGQMKEFEIKTSLVNTSILLIRQNNRFYAYSSKCCHYKLPLVKGVLINNHLRCFAHGACFRVDTGDIEDHPGHGNLPKYDVEIVDNQIILVAKIQDLEKLERTKIPDNLITEAKPVVAIIGAGAGGFTCADMLRQNGFRGRIILFTSEGTLPYDRVQLSKQPTKNLQDLLLRDEIYFKKAQIDLLLHTEVTNINWTAKNLTYKTLNNQIKFLTYDYLVLATGLRPRKLPSSLSGYNLHNIFYLRSLEDARNLVNTVKLSDTKNIVIIGDSFIALELCGWLTTGLNEKKSISVVMRSKIPMARIFGKRIGRALQKIHENNGAKFYSQANVIKLIDENNHVKSIQLSTGELISCDLIIVAIGSEICNELYKNSPIEMTHDGFIKVNQRLETSMEHVLAVGDISKYPLKVFDLDNINCQHWQMACSTGHQAADTILHYYLGQKQDDSYSLKTDFYTVPIFWTTQNNKITIRYAGYTNDPENVIIHGDLDNEFKFIAYYIIDDYVRAVAQSKYEPLSSEIAEIFYHKQDIRREDIENDMYAIITLNINLMACLFIFIYSHMWPSQGTNDYTTNERSAPINMPNRQSDITSGYADPHGVVFSPKSTDPANLGINMCINILEGDNSPRAKEMAIKDVTQHIQNMKIYTDSDNNKKAVDNSTVYDVKSDDKINEAELNRKQTPRSSPGHVNNDLTNSTNNENLPLTNPIGSNDDTNDGLITQSHLMMNGAPTASVPIPFQRMQTNNQQQQMLLYPQQQAYPPQYHIVSQQQQPTHYDMNPSTTNFQTFDYTLIQPQSFESQSIMTAFNPQANGNNQQDPQLANLAQTPLMSWLSNTMATQQQTANQQSPYGSSNQYIINSNQDNYLQQLQNFHQSPATLPSLLGQPQYWSALPTTLVFPAPPQSMLAQQQQTTTNEQQSPQSKTNNNNNHRPLTPTNSNDILSTSQSNQQAQQYMNMPRTTQTPVNFPFFAAASPTFLDPSLMMSNTRQPTGSPGLRMYPQQIPIPVNANNQGGLYGSPVASSLSSSFNDVYTVPTQRRDAPLPDFSRLVTDPRLSKPIQQQQQTPLYHGQLPGGLPPSPAYNNLMTSMTPPPSSNTGAFDGMFNTRYFPTQNQQGPPQQAMINGNDVYTGRRSIGGISGPMPNYYAQNVFGGTGNNNNNNIRGSNNTMSNSGRDSVITRSKLLDDFRNSRMPNLQLRDVIGHFAEFSMDQHGSRFIQQKLERATNAEKDMVFKEIISNAPQLMTDVFGNYVIQKFFEFGSSEHKAYLAHSIRGNVLSLALQMYGCRVIQKAVETLQPEYQVQIARELEGSIVKCIEDQNGNHVIQKCIECCIGDDIDFIIRDVTKQVFQLSAHPYGCRVIQRILENCKESQTRPILDILHSELENLVQDQYGNYVIQHVLEHGKIEDRSRIVNAIMGRVLHLSQHKFASNVVEKCVTYATREEKRQLIDEVVSFGDGPNCALLTMMKDQFANYVVQKMIDVAEPAQRKLLLQKVRPHIQSLRKFTYGKHIITKLEKHLSKNSDLGPLLTSSTSNSNEMYPQQYPSVPSAPPPYDTNTQLNQQAYRQSLPNYHTTSDERMAGFQHLVDRYEINHTFARKLRALEGYEIVFICDDSGSMNTPLGDLSGPFDKAPSRWDELKQTVSIVVDIASVLDPDGVDIYFLNREPLFHVRSSSELIPIFAVPPSGPTPIVPTLRRVLHDKQQEVEERKLLILIATDGVPTDNQGHRDIRSFEYVLKHERRPANRIPVTIIACTDDDDCIGYLNDWDKKISNLDVVDDYRNEKREIQARQGKQFPFSFGDYVVKILMGGVDSWFDDLDEKKVATDGYGRITSAGSHRKKSNCIIL</sequence>
<dbReference type="GO" id="GO:0010608">
    <property type="term" value="P:post-transcriptional regulation of gene expression"/>
    <property type="evidence" value="ECO:0007669"/>
    <property type="project" value="TreeGrafter"/>
</dbReference>
<dbReference type="InterPro" id="IPR001313">
    <property type="entry name" value="Pumilio_RNA-bd_rpt"/>
</dbReference>
<evidence type="ECO:0000256" key="4">
    <source>
        <dbReference type="ARBA" id="ARBA00022714"/>
    </source>
</evidence>
<feature type="repeat" description="Pumilio" evidence="11">
    <location>
        <begin position="1232"/>
        <end position="1267"/>
    </location>
</feature>
<dbReference type="InterPro" id="IPR036188">
    <property type="entry name" value="FAD/NAD-bd_sf"/>
</dbReference>
<keyword evidence="4" id="KW-0001">2Fe-2S</keyword>
<feature type="region of interest" description="Disordered" evidence="12">
    <location>
        <begin position="1090"/>
        <end position="1112"/>
    </location>
</feature>
<dbReference type="Gene3D" id="2.102.10.10">
    <property type="entry name" value="Rieske [2Fe-2S] iron-sulphur domain"/>
    <property type="match status" value="1"/>
</dbReference>
<dbReference type="SUPFAM" id="SSF55424">
    <property type="entry name" value="FAD/NAD-linked reductases, dimerisation (C-terminal) domain"/>
    <property type="match status" value="1"/>
</dbReference>
<feature type="repeat" description="Pumilio" evidence="11">
    <location>
        <begin position="1268"/>
        <end position="1303"/>
    </location>
</feature>